<keyword evidence="1" id="KW-0812">Transmembrane</keyword>
<feature type="transmembrane region" description="Helical" evidence="1">
    <location>
        <begin position="27"/>
        <end position="52"/>
    </location>
</feature>
<accession>Q98RI0</accession>
<dbReference type="Proteomes" id="UP000000528">
    <property type="component" value="Chromosome"/>
</dbReference>
<dbReference type="AlphaFoldDB" id="Q98RI0"/>
<dbReference type="PIR" id="E90515">
    <property type="entry name" value="E90515"/>
</dbReference>
<dbReference type="KEGG" id="mpu:MYPU_0290"/>
<dbReference type="HOGENOM" id="CLU_2917713_0_0_14"/>
<proteinExistence type="predicted"/>
<keyword evidence="1" id="KW-1133">Transmembrane helix</keyword>
<keyword evidence="3" id="KW-1185">Reference proteome</keyword>
<evidence type="ECO:0000256" key="1">
    <source>
        <dbReference type="SAM" id="Phobius"/>
    </source>
</evidence>
<sequence>MLWLRILREKKWFQNLIPFWSWVKKNLIAIGISSAIIVVGLAFFIAGIYGVIVTFSDSRIY</sequence>
<dbReference type="RefSeq" id="WP_010924833.1">
    <property type="nucleotide sequence ID" value="NC_002771.1"/>
</dbReference>
<name>Q98RI0_MYCPU</name>
<evidence type="ECO:0000313" key="2">
    <source>
        <dbReference type="EMBL" id="CAC13202.1"/>
    </source>
</evidence>
<organism evidence="3">
    <name type="scientific">Mycoplasmopsis pulmonis (strain UAB CTIP)</name>
    <name type="common">Mycoplasma pulmonis</name>
    <dbReference type="NCBI Taxonomy" id="272635"/>
    <lineage>
        <taxon>Bacteria</taxon>
        <taxon>Bacillati</taxon>
        <taxon>Mycoplasmatota</taxon>
        <taxon>Mycoplasmoidales</taxon>
        <taxon>Metamycoplasmataceae</taxon>
        <taxon>Mycoplasmopsis</taxon>
    </lineage>
</organism>
<reference evidence="2 3" key="1">
    <citation type="journal article" date="2001" name="Nucleic Acids Res.">
        <title>The complete genome sequence of the murine respiratory pathogen Mycoplasma pulmonis.</title>
        <authorList>
            <person name="Chambaud I."/>
            <person name="Heilig R."/>
            <person name="Ferris S."/>
            <person name="Barbe V."/>
            <person name="Samson D."/>
            <person name="Galisson F."/>
            <person name="Moszer I."/>
            <person name="Dybvig K."/>
            <person name="Wroblewski H."/>
            <person name="Viari A."/>
            <person name="Rocha E.P.C."/>
            <person name="Blanchard A."/>
        </authorList>
    </citation>
    <scope>NUCLEOTIDE SEQUENCE [LARGE SCALE GENOMIC DNA]</scope>
    <source>
        <strain evidence="2 3">UAB CTIP</strain>
    </source>
</reference>
<dbReference type="EMBL" id="AL445563">
    <property type="protein sequence ID" value="CAC13202.1"/>
    <property type="molecule type" value="Genomic_DNA"/>
</dbReference>
<gene>
    <name evidence="2" type="ordered locus">MYPU_0290</name>
</gene>
<keyword evidence="1" id="KW-0472">Membrane</keyword>
<dbReference type="STRING" id="272635.gene:17576608"/>
<evidence type="ECO:0000313" key="3">
    <source>
        <dbReference type="Proteomes" id="UP000000528"/>
    </source>
</evidence>
<dbReference type="BioCyc" id="MPUL272635:G1GT6-30-MONOMER"/>
<protein>
    <submittedName>
        <fullName evidence="2">Uncharacterized protein</fullName>
    </submittedName>
</protein>